<organism evidence="6 7">
    <name type="scientific">Trichuris muris</name>
    <name type="common">Mouse whipworm</name>
    <dbReference type="NCBI Taxonomy" id="70415"/>
    <lineage>
        <taxon>Eukaryota</taxon>
        <taxon>Metazoa</taxon>
        <taxon>Ecdysozoa</taxon>
        <taxon>Nematoda</taxon>
        <taxon>Enoplea</taxon>
        <taxon>Dorylaimia</taxon>
        <taxon>Trichinellida</taxon>
        <taxon>Trichuridae</taxon>
        <taxon>Trichuris</taxon>
    </lineage>
</organism>
<keyword evidence="4" id="KW-0547">Nucleotide-binding</keyword>
<dbReference type="Proteomes" id="UP000046395">
    <property type="component" value="Unassembled WGS sequence"/>
</dbReference>
<evidence type="ECO:0000256" key="1">
    <source>
        <dbReference type="ARBA" id="ARBA00009283"/>
    </source>
</evidence>
<feature type="signal peptide" evidence="5">
    <location>
        <begin position="1"/>
        <end position="20"/>
    </location>
</feature>
<dbReference type="STRING" id="70415.A0A5S6QCV6"/>
<dbReference type="CDD" id="cd24046">
    <property type="entry name" value="ASKHA_NBD_NTPDase5-like"/>
    <property type="match status" value="1"/>
</dbReference>
<dbReference type="GO" id="GO:0016787">
    <property type="term" value="F:hydrolase activity"/>
    <property type="evidence" value="ECO:0007669"/>
    <property type="project" value="UniProtKB-KW"/>
</dbReference>
<comment type="similarity">
    <text evidence="1">Belongs to the GDA1/CD39 NTPase family.</text>
</comment>
<dbReference type="PANTHER" id="PTHR11782">
    <property type="entry name" value="ADENOSINE/GUANOSINE DIPHOSPHATASE"/>
    <property type="match status" value="1"/>
</dbReference>
<reference evidence="7" key="1">
    <citation type="submission" date="2019-12" db="UniProtKB">
        <authorList>
            <consortium name="WormBaseParasite"/>
        </authorList>
    </citation>
    <scope>IDENTIFICATION</scope>
</reference>
<feature type="active site" description="Proton acceptor" evidence="3">
    <location>
        <position position="180"/>
    </location>
</feature>
<keyword evidence="5" id="KW-0732">Signal</keyword>
<accession>A0A5S6QCV6</accession>
<dbReference type="AlphaFoldDB" id="A0A5S6QCV6"/>
<dbReference type="Gene3D" id="3.30.420.150">
    <property type="entry name" value="Exopolyphosphatase. Domain 2"/>
    <property type="match status" value="1"/>
</dbReference>
<feature type="chain" id="PRO_5024352081" evidence="5">
    <location>
        <begin position="21"/>
        <end position="495"/>
    </location>
</feature>
<keyword evidence="6" id="KW-1185">Reference proteome</keyword>
<dbReference type="Gene3D" id="3.30.420.40">
    <property type="match status" value="1"/>
</dbReference>
<feature type="binding site" evidence="4">
    <location>
        <begin position="222"/>
        <end position="226"/>
    </location>
    <ligand>
        <name>ATP</name>
        <dbReference type="ChEBI" id="CHEBI:30616"/>
    </ligand>
</feature>
<evidence type="ECO:0000313" key="6">
    <source>
        <dbReference type="Proteomes" id="UP000046395"/>
    </source>
</evidence>
<evidence type="ECO:0000256" key="5">
    <source>
        <dbReference type="SAM" id="SignalP"/>
    </source>
</evidence>
<keyword evidence="4" id="KW-0067">ATP-binding</keyword>
<dbReference type="WBParaSite" id="TMUE_1000005191.1">
    <property type="protein sequence ID" value="TMUE_1000005191.1"/>
    <property type="gene ID" value="WBGene00285227"/>
</dbReference>
<dbReference type="GO" id="GO:0005524">
    <property type="term" value="F:ATP binding"/>
    <property type="evidence" value="ECO:0007669"/>
    <property type="project" value="UniProtKB-KW"/>
</dbReference>
<evidence type="ECO:0000313" key="7">
    <source>
        <dbReference type="WBParaSite" id="TMUE_1000005191.1"/>
    </source>
</evidence>
<name>A0A5S6QCV6_TRIMR</name>
<dbReference type="InterPro" id="IPR000407">
    <property type="entry name" value="GDA1_CD39_NTPase"/>
</dbReference>
<proteinExistence type="inferred from homology"/>
<keyword evidence="2" id="KW-0378">Hydrolase</keyword>
<protein>
    <submittedName>
        <fullName evidence="7">Uncharacterized protein</fullName>
    </submittedName>
</protein>
<evidence type="ECO:0000256" key="3">
    <source>
        <dbReference type="PIRSR" id="PIRSR600407-1"/>
    </source>
</evidence>
<sequence>MHYPKHLLTVVLLLTCAFRAFETEEAPFDSERYEIKSCLSSDLEEHERSSCRFYVLVIDAGSTGTRLELFEFSHDPRNAAVPCKLEKEKFVERKPGLSAYASSPHKAALVVTELLDEAKKSVPKLLWGHSPVSLKATAGFRLLPVASAGRLLREVERVLRSSPFLTGDEPAASLMDGTDEGIYGWFTLSYLLSHLDVVLGNREALSAAINRDLVAVALDLGGGSTQITFVPQHSFPILPTSFMKEIWLFGHRLQLYTHSYLGNGVMASRIRVLELAREAGKDVFRSTCFPRTVSFVWGFQGKEYQISGKENYSYSACYDEVRRHVDTSNVQKPPEISSHDLYAFGYFFDLALRANMVEEQGGMVELEDFLLAARRACSRYTDTLTSDDLLRWQCLDLTYVYSLLKDGYKLPNRQRISLIKKLRGMETSWALGAAYHLLNTYHEARVTRPVTNLRLWQIYPLIDLCTVCLFDLKRFVSACAYEWLQGFISLFNMLH</sequence>
<dbReference type="PANTHER" id="PTHR11782:SF127">
    <property type="entry name" value="NTPASE, ISOFORM F"/>
    <property type="match status" value="1"/>
</dbReference>
<evidence type="ECO:0000256" key="2">
    <source>
        <dbReference type="ARBA" id="ARBA00022801"/>
    </source>
</evidence>
<evidence type="ECO:0000256" key="4">
    <source>
        <dbReference type="PIRSR" id="PIRSR600407-2"/>
    </source>
</evidence>
<dbReference type="Pfam" id="PF01150">
    <property type="entry name" value="GDA1_CD39"/>
    <property type="match status" value="1"/>
</dbReference>